<evidence type="ECO:0000256" key="2">
    <source>
        <dbReference type="SAM" id="Phobius"/>
    </source>
</evidence>
<dbReference type="RefSeq" id="XP_064685273.1">
    <property type="nucleotide sequence ID" value="XM_064828071.1"/>
</dbReference>
<feature type="transmembrane region" description="Helical" evidence="2">
    <location>
        <begin position="249"/>
        <end position="272"/>
    </location>
</feature>
<dbReference type="GeneID" id="89952512"/>
<comment type="caution">
    <text evidence="4">The sequence shown here is derived from an EMBL/GenBank/DDBJ whole genome shotgun (WGS) entry which is preliminary data.</text>
</comment>
<gene>
    <name evidence="4" type="ORF">ATC70_008826</name>
</gene>
<feature type="region of interest" description="Disordered" evidence="1">
    <location>
        <begin position="424"/>
        <end position="451"/>
    </location>
</feature>
<keyword evidence="2" id="KW-0812">Transmembrane</keyword>
<feature type="compositionally biased region" description="Polar residues" evidence="1">
    <location>
        <begin position="390"/>
        <end position="409"/>
    </location>
</feature>
<accession>A0AAN7DKF9</accession>
<keyword evidence="2" id="KW-1133">Transmembrane helix</keyword>
<keyword evidence="3" id="KW-0732">Signal</keyword>
<proteinExistence type="predicted"/>
<name>A0AAN7DKF9_9FUNG</name>
<evidence type="ECO:0000256" key="3">
    <source>
        <dbReference type="SAM" id="SignalP"/>
    </source>
</evidence>
<organism evidence="4 5">
    <name type="scientific">Mucor velutinosus</name>
    <dbReference type="NCBI Taxonomy" id="708070"/>
    <lineage>
        <taxon>Eukaryota</taxon>
        <taxon>Fungi</taxon>
        <taxon>Fungi incertae sedis</taxon>
        <taxon>Mucoromycota</taxon>
        <taxon>Mucoromycotina</taxon>
        <taxon>Mucoromycetes</taxon>
        <taxon>Mucorales</taxon>
        <taxon>Mucorineae</taxon>
        <taxon>Mucoraceae</taxon>
        <taxon>Mucor</taxon>
    </lineage>
</organism>
<evidence type="ECO:0000313" key="5">
    <source>
        <dbReference type="Proteomes" id="UP001304243"/>
    </source>
</evidence>
<feature type="region of interest" description="Disordered" evidence="1">
    <location>
        <begin position="389"/>
        <end position="409"/>
    </location>
</feature>
<keyword evidence="5" id="KW-1185">Reference proteome</keyword>
<dbReference type="AlphaFoldDB" id="A0AAN7DKF9"/>
<evidence type="ECO:0000313" key="4">
    <source>
        <dbReference type="EMBL" id="KAK4518607.1"/>
    </source>
</evidence>
<feature type="chain" id="PRO_5043029496" evidence="3">
    <location>
        <begin position="21"/>
        <end position="488"/>
    </location>
</feature>
<protein>
    <submittedName>
        <fullName evidence="4">Uncharacterized protein</fullName>
    </submittedName>
</protein>
<feature type="compositionally biased region" description="Polar residues" evidence="1">
    <location>
        <begin position="28"/>
        <end position="43"/>
    </location>
</feature>
<keyword evidence="2" id="KW-0472">Membrane</keyword>
<dbReference type="EMBL" id="JASEJX010000012">
    <property type="protein sequence ID" value="KAK4518607.1"/>
    <property type="molecule type" value="Genomic_DNA"/>
</dbReference>
<feature type="signal peptide" evidence="3">
    <location>
        <begin position="1"/>
        <end position="20"/>
    </location>
</feature>
<feature type="region of interest" description="Disordered" evidence="1">
    <location>
        <begin position="28"/>
        <end position="67"/>
    </location>
</feature>
<sequence>MVNIQQAVTAVFLALSLVQCQQQQQQQPIPTSISDSQTTTLSSKKPVFTSTDSLSSSSSSTCGTNGNTDTICSPKAGDVWRNGTWYPITWNTMYPTYVSSPALDIYIYYVQNYQNILIKKISDINTSKGSVAVLVDDSWRVDPSAQTYESLIYIVPNGINPEKELANRYSDYPPPIHNLVEQPALVPLPTTMPAATNVSSTEASASMTYNPSSTLSPTPVPIPTNVDLSAADAKSKKEAGPEAHPIQPWVIAAVVLACLAVLGACLAIFWVMQHSRRRKLVYGEKGHLELNSTASSSMFPVLHQDGSSKEKLNAMSTISLNQPTINTTVTTPVRFYGTAHTGSERGSLKSHTAPNSPLNNAATTNMGGFISTPSLPLDGQIYMLGDGARPQSTASFSNISSRSEPPLTSTDALLIADTFRQRMRRPEWQQQQQQLQKKEDEEAEEEDKRRQLSEQLLKKELEAEGTLMKKVGKRAHLLAATYQQQQQQ</sequence>
<reference evidence="4 5" key="1">
    <citation type="submission" date="2022-11" db="EMBL/GenBank/DDBJ databases">
        <title>Mucor velutinosus strain NIH1002 WGS.</title>
        <authorList>
            <person name="Subramanian P."/>
            <person name="Mullikin J.C."/>
            <person name="Segre J.A."/>
            <person name="Zelazny A.M."/>
        </authorList>
    </citation>
    <scope>NUCLEOTIDE SEQUENCE [LARGE SCALE GENOMIC DNA]</scope>
    <source>
        <strain evidence="4 5">NIH1002</strain>
    </source>
</reference>
<feature type="compositionally biased region" description="Low complexity" evidence="1">
    <location>
        <begin position="49"/>
        <end position="67"/>
    </location>
</feature>
<feature type="compositionally biased region" description="Basic and acidic residues" evidence="1">
    <location>
        <begin position="436"/>
        <end position="451"/>
    </location>
</feature>
<evidence type="ECO:0000256" key="1">
    <source>
        <dbReference type="SAM" id="MobiDB-lite"/>
    </source>
</evidence>
<dbReference type="Proteomes" id="UP001304243">
    <property type="component" value="Unassembled WGS sequence"/>
</dbReference>